<feature type="compositionally biased region" description="Basic and acidic residues" evidence="1">
    <location>
        <begin position="902"/>
        <end position="911"/>
    </location>
</feature>
<feature type="compositionally biased region" description="Polar residues" evidence="1">
    <location>
        <begin position="191"/>
        <end position="207"/>
    </location>
</feature>
<feature type="compositionally biased region" description="Low complexity" evidence="1">
    <location>
        <begin position="541"/>
        <end position="562"/>
    </location>
</feature>
<feature type="compositionally biased region" description="Low complexity" evidence="1">
    <location>
        <begin position="449"/>
        <end position="460"/>
    </location>
</feature>
<feature type="compositionally biased region" description="Basic residues" evidence="1">
    <location>
        <begin position="571"/>
        <end position="586"/>
    </location>
</feature>
<proteinExistence type="predicted"/>
<evidence type="ECO:0000256" key="1">
    <source>
        <dbReference type="SAM" id="MobiDB-lite"/>
    </source>
</evidence>
<comment type="caution">
    <text evidence="3">The sequence shown here is derived from an EMBL/GenBank/DDBJ whole genome shotgun (WGS) entry which is preliminary data.</text>
</comment>
<dbReference type="SUPFAM" id="SSF101447">
    <property type="entry name" value="Formin homology 2 domain (FH2 domain)"/>
    <property type="match status" value="1"/>
</dbReference>
<feature type="region of interest" description="Disordered" evidence="1">
    <location>
        <begin position="94"/>
        <end position="115"/>
    </location>
</feature>
<organism evidence="3 4">
    <name type="scientific">Blomia tropicalis</name>
    <name type="common">Mite</name>
    <dbReference type="NCBI Taxonomy" id="40697"/>
    <lineage>
        <taxon>Eukaryota</taxon>
        <taxon>Metazoa</taxon>
        <taxon>Ecdysozoa</taxon>
        <taxon>Arthropoda</taxon>
        <taxon>Chelicerata</taxon>
        <taxon>Arachnida</taxon>
        <taxon>Acari</taxon>
        <taxon>Acariformes</taxon>
        <taxon>Sarcoptiformes</taxon>
        <taxon>Astigmata</taxon>
        <taxon>Glycyphagoidea</taxon>
        <taxon>Echimyopodidae</taxon>
        <taxon>Blomia</taxon>
    </lineage>
</organism>
<feature type="region of interest" description="Disordered" evidence="1">
    <location>
        <begin position="191"/>
        <end position="231"/>
    </location>
</feature>
<feature type="compositionally biased region" description="Pro residues" evidence="1">
    <location>
        <begin position="98"/>
        <end position="110"/>
    </location>
</feature>
<feature type="compositionally biased region" description="Low complexity" evidence="1">
    <location>
        <begin position="218"/>
        <end position="228"/>
    </location>
</feature>
<name>A0A9Q0LYF2_BLOTA</name>
<dbReference type="EMBL" id="JAPWDV010000004">
    <property type="protein sequence ID" value="KAJ6215542.1"/>
    <property type="molecule type" value="Genomic_DNA"/>
</dbReference>
<protein>
    <submittedName>
        <fullName evidence="3">Uncharacterized protein</fullName>
    </submittedName>
</protein>
<sequence>MIGKREHVPNGTYQLSYQMILIIIINLSLIIMVVDCGIDHQNDDWKNGTNMFNGMASSTSSNVSSITMNQTIDHISHQLSPSCSTSSKMNALINLPQQLPPPPPPPPPSSPFSKNKLSKILSSVKISSISSQAYSGHPHPHYHSHLQYSNLIIPFAKYFGIRTFDQTSPSNSMIDDNRFMMASMGRQQTTLPTTSIAKMNRQSTHSIFSHKRKRESSHQQSSSSSSSSIKRRRRLINGQHQNSSPLVVSSIQQSAVSVASPGNMRMKIMMNPSGFGPSFVPDQRCNYEIYPTGCFDENGSICDTSGSGLCICRPGYSIRIGSVYCLRPASIGEACYTTEQCESKVIHSGCFNYREEYREDNPSAFFGPSQQSWPMGECRCRLGHRFDPSINTCVRSLIGSWCSNVWDCAMVEDEPTLQQQQQQQFQQQRPIKSMIDLSSIPIMEHHRSSSSSSSSSSSLSTNNHNGRHQWHGANGPIVHHTSSSISSPLSLSITPNRIKMANIVCEHNTCNCSQFFHYNQSAEECQFVETYGRSCRRPIKSSDSSSSSSSEVAPTVSSSSSSMNMMINGRRSTRSRSMNNRHHSRPIRSTISQKAQSLMAIDSSIGSKSSRSYISCNLPTTCSTNGTCRCMDGFEYQPHMTPRCQPLTHFQYSGTSGRSGMKGDGHGGVLFERGGTVRDYEGQSNLSNFIEYCLYMMIPALVIIFMFKPCFREWRNHIHQSDSDFYLAGNGLVPPVLADVSSLPVTGGSLMDQKLSSSIPLANQYGSSGYSPFGPHIGCHNAYIFESADGCYAYGTSCLQPPNGQSSSLVNDPSLALVREKLQTIEETQSMDGHVLDSNGHQIMTCCSAATPTPTTNEDNCKHEVDNEKKEHCNEEIELQKIDCNHDSLTKDNNGDNNGNARNDDQMKMNDNDEPIEQDVDETQIDDNDNANE</sequence>
<reference evidence="3" key="1">
    <citation type="submission" date="2022-12" db="EMBL/GenBank/DDBJ databases">
        <title>Genome assemblies of Blomia tropicalis.</title>
        <authorList>
            <person name="Cui Y."/>
        </authorList>
    </citation>
    <scope>NUCLEOTIDE SEQUENCE</scope>
    <source>
        <tissue evidence="3">Adult mites</tissue>
    </source>
</reference>
<dbReference type="Proteomes" id="UP001142055">
    <property type="component" value="Chromosome 4"/>
</dbReference>
<evidence type="ECO:0000313" key="3">
    <source>
        <dbReference type="EMBL" id="KAJ6215542.1"/>
    </source>
</evidence>
<keyword evidence="2" id="KW-0812">Transmembrane</keyword>
<feature type="region of interest" description="Disordered" evidence="1">
    <location>
        <begin position="445"/>
        <end position="489"/>
    </location>
</feature>
<dbReference type="AlphaFoldDB" id="A0A9Q0LYF2"/>
<evidence type="ECO:0000256" key="2">
    <source>
        <dbReference type="SAM" id="Phobius"/>
    </source>
</evidence>
<keyword evidence="4" id="KW-1185">Reference proteome</keyword>
<keyword evidence="2" id="KW-1133">Transmembrane helix</keyword>
<gene>
    <name evidence="3" type="ORF">RDWZM_010042</name>
</gene>
<evidence type="ECO:0000313" key="4">
    <source>
        <dbReference type="Proteomes" id="UP001142055"/>
    </source>
</evidence>
<accession>A0A9Q0LYF2</accession>
<feature type="region of interest" description="Disordered" evidence="1">
    <location>
        <begin position="538"/>
        <end position="593"/>
    </location>
</feature>
<feature type="region of interest" description="Disordered" evidence="1">
    <location>
        <begin position="888"/>
        <end position="933"/>
    </location>
</feature>
<feature type="compositionally biased region" description="Acidic residues" evidence="1">
    <location>
        <begin position="912"/>
        <end position="933"/>
    </location>
</feature>
<keyword evidence="2" id="KW-0472">Membrane</keyword>
<feature type="transmembrane region" description="Helical" evidence="2">
    <location>
        <begin position="12"/>
        <end position="34"/>
    </location>
</feature>